<evidence type="ECO:0000256" key="1">
    <source>
        <dbReference type="PROSITE-ProRule" id="PRU00339"/>
    </source>
</evidence>
<dbReference type="PROSITE" id="PS50005">
    <property type="entry name" value="TPR"/>
    <property type="match status" value="1"/>
</dbReference>
<comment type="caution">
    <text evidence="3">The sequence shown here is derived from an EMBL/GenBank/DDBJ whole genome shotgun (WGS) entry which is preliminary data.</text>
</comment>
<dbReference type="Gene3D" id="1.25.40.10">
    <property type="entry name" value="Tetratricopeptide repeat domain"/>
    <property type="match status" value="5"/>
</dbReference>
<dbReference type="RefSeq" id="WP_394396626.1">
    <property type="nucleotide sequence ID" value="NZ_JBIGHW010000003.1"/>
</dbReference>
<dbReference type="SMART" id="SM00028">
    <property type="entry name" value="TPR"/>
    <property type="match status" value="8"/>
</dbReference>
<dbReference type="InterPro" id="IPR039564">
    <property type="entry name" value="Peptidase_C39-like"/>
</dbReference>
<keyword evidence="4" id="KW-1185">Reference proteome</keyword>
<organism evidence="3 4">
    <name type="scientific">Pelomonas margarita</name>
    <dbReference type="NCBI Taxonomy" id="3299031"/>
    <lineage>
        <taxon>Bacteria</taxon>
        <taxon>Pseudomonadati</taxon>
        <taxon>Pseudomonadota</taxon>
        <taxon>Betaproteobacteria</taxon>
        <taxon>Burkholderiales</taxon>
        <taxon>Sphaerotilaceae</taxon>
        <taxon>Roseateles</taxon>
    </lineage>
</organism>
<dbReference type="SUPFAM" id="SSF48452">
    <property type="entry name" value="TPR-like"/>
    <property type="match status" value="5"/>
</dbReference>
<sequence length="1632" mass="179603">MASAPGLLDIDAWLDRGMALQVDPWLDTLRESADVSAQLVAARALRHVGDDRGGDALALRIGRRHPTHAAAQTGLLRVVLGNRGAYAYWRAAEARPVPEAAEPAVRAERLSLHGLWLADLRDGSAALAAHREALALDAGDPWLWVEHSYMLARLDRTEAALDAGREALRLRPGYRTALQQVAQLLWQMQRRDEAIALLQPALAETCNGSVAWQLHGMAADEQRHAEALALLDAVAHGMPRAGSRWAGLIAARRADALLRLGRLPEAREQAQQVPGTGFYSQLAERLAAPDAQSHRVLLQVPMVRQHWMTCAPATLTALANFWGREANHLEVAQAICYDGTPAASERAWAVEQGFIAREFKLDWDSACALLDAGLPYSLATQSVGSGHLQAVVGYDRLRRTLLIRDPSLPMHAEYEAEQLLDSQQASGPRAMLLLPPEALPRLAGIALAEAEAWDEAHALQAALQRHDREAALQALARLQTVDAVGDCLLRAQRSLAIYDGDEPRILQATEALLARYPDDRGLQLSRLTSLPEVRGQAAAQAHLQALVAQGRPDTLTLCRWAAQLAQDSRCLPQALAVVRQALRRDGSSARAWSELGDRLWQQDGARAALQPLRWASTLQSTQEWAASAYARGCRVAGDAAQGLAWLRERVAVWGERASGPAITLAEELDTLQAGHEADAVLDAALRQRPDDTALRLHLAERRLRQHRLDEVAALLDGCVQAHAPALLRVRALLLEARGEFEAALSAVREAVALEPLQLAHHRLLLRLLRRLRGHEQALAEWRLLTDAHPAHVGLQRLLYDALPDQPDAINAQLARMHTHHPGLAWLQRERAVQASRQQRLDEAVALAEAAAALAPELAVSHSVLAYCHLRRDGYAAALPHLHACLRRDVEFDIAMERLLAAPGPQLAREAADFLAAELRCQPLLGDGLLSFQREAGVGWSAEEILALLEALSAQWPGLWQAPVAVARQLQQLQRTDAALVLLGQACERFPQLPRVHLEHALALQQAHRPEEAKAACAAALALSPGWNQAVRLQVDLLGDHGRDWAAACTVLEQALSDASGWDDADLIALLGWVREQMGQDDEALVLARRSLLQSPRVSWVWALARRVCERRERLADFDALIAEVVRSRPGDADAWAVQATWGRDDEEALQAAARALALEPRAEAVWEARFERLLRLGRLDDIEAALGELPWPAPAPLSLRLWEARLPWERGDHAQALTRIAALREEAPRDEDLCVQQADWLDSRDDHAGYLRAAQELLAIAPLSARSHGYVGHALVKSERWQEALGPLQQALSLSPGYAFAARQLVQAAREAGAPAQAEPALQMLWPHRPTVATACDGIELAARAGNLAHARVWLERLFAQQEFEIERCGEALAACHEAGWGVELRALQRPHVAGGGGPVGVALDWLVRQEQRSFWWALQQGWRWQARAQGPHLLRALLRWLKDTDSRFCVRALIWRFEPALRADDDAWGEASYVLASMEAHGAVVRWLHDWRQRERPPLYAVGNLAGSLGVLRRWDALAEVVAAGLARAPYNEDLRLWELVLLAREPAPEALAAALKRCHEWQPDSWMAAPLATLRAYLALAQGRDSMAALRQAARAGGPSQAEAVHRELKRLALVRHASGLPRWVGTWLA</sequence>
<protein>
    <submittedName>
        <fullName evidence="3">C39 family peptidase</fullName>
    </submittedName>
</protein>
<name>A0ABW7FFJ5_9BURK</name>
<dbReference type="Proteomes" id="UP001606301">
    <property type="component" value="Unassembled WGS sequence"/>
</dbReference>
<dbReference type="Pfam" id="PF13529">
    <property type="entry name" value="Peptidase_C39_2"/>
    <property type="match status" value="1"/>
</dbReference>
<dbReference type="EMBL" id="JBIGHW010000003">
    <property type="protein sequence ID" value="MFG6440496.1"/>
    <property type="molecule type" value="Genomic_DNA"/>
</dbReference>
<feature type="domain" description="Peptidase C39-like" evidence="2">
    <location>
        <begin position="298"/>
        <end position="406"/>
    </location>
</feature>
<proteinExistence type="predicted"/>
<gene>
    <name evidence="3" type="ORF">ACG0Z3_07340</name>
</gene>
<dbReference type="Gene3D" id="3.90.70.10">
    <property type="entry name" value="Cysteine proteinases"/>
    <property type="match status" value="1"/>
</dbReference>
<keyword evidence="1" id="KW-0802">TPR repeat</keyword>
<evidence type="ECO:0000313" key="4">
    <source>
        <dbReference type="Proteomes" id="UP001606301"/>
    </source>
</evidence>
<dbReference type="PANTHER" id="PTHR12558">
    <property type="entry name" value="CELL DIVISION CYCLE 16,23,27"/>
    <property type="match status" value="1"/>
</dbReference>
<accession>A0ABW7FFJ5</accession>
<dbReference type="InterPro" id="IPR011990">
    <property type="entry name" value="TPR-like_helical_dom_sf"/>
</dbReference>
<feature type="repeat" description="TPR" evidence="1">
    <location>
        <begin position="1265"/>
        <end position="1298"/>
    </location>
</feature>
<evidence type="ECO:0000313" key="3">
    <source>
        <dbReference type="EMBL" id="MFG6440496.1"/>
    </source>
</evidence>
<reference evidence="3 4" key="1">
    <citation type="submission" date="2024-08" db="EMBL/GenBank/DDBJ databases">
        <authorList>
            <person name="Lu H."/>
        </authorList>
    </citation>
    <scope>NUCLEOTIDE SEQUENCE [LARGE SCALE GENOMIC DNA]</scope>
    <source>
        <strain evidence="3 4">LKC17W</strain>
    </source>
</reference>
<dbReference type="InterPro" id="IPR019734">
    <property type="entry name" value="TPR_rpt"/>
</dbReference>
<dbReference type="PANTHER" id="PTHR12558:SF13">
    <property type="entry name" value="CELL DIVISION CYCLE PROTEIN 27 HOMOLOG"/>
    <property type="match status" value="1"/>
</dbReference>
<evidence type="ECO:0000259" key="2">
    <source>
        <dbReference type="Pfam" id="PF13529"/>
    </source>
</evidence>